<gene>
    <name evidence="1" type="primary">cmoA_1</name>
    <name evidence="1" type="ORF">CM83_889</name>
    <name evidence="2" type="ORF">g.45552</name>
</gene>
<dbReference type="GO" id="GO:0032259">
    <property type="term" value="P:methylation"/>
    <property type="evidence" value="ECO:0007669"/>
    <property type="project" value="UniProtKB-KW"/>
</dbReference>
<reference evidence="1" key="2">
    <citation type="submission" date="2014-07" db="EMBL/GenBank/DDBJ databases">
        <authorList>
            <person name="Hull J."/>
        </authorList>
    </citation>
    <scope>NUCLEOTIDE SEQUENCE</scope>
</reference>
<reference evidence="1" key="1">
    <citation type="journal article" date="2014" name="PLoS ONE">
        <title>Transcriptome-Based Identification of ABC Transporters in the Western Tarnished Plant Bug Lygus hesperus.</title>
        <authorList>
            <person name="Hull J.J."/>
            <person name="Chaney K."/>
            <person name="Geib S.M."/>
            <person name="Fabrick J.A."/>
            <person name="Brent C.S."/>
            <person name="Walsh D."/>
            <person name="Lavine L.C."/>
        </authorList>
    </citation>
    <scope>NUCLEOTIDE SEQUENCE</scope>
</reference>
<keyword evidence="1" id="KW-0808">Transferase</keyword>
<dbReference type="AlphaFoldDB" id="A0A0A9Z459"/>
<protein>
    <submittedName>
        <fullName evidence="1">tRNA (Cmo5U34)-methyltransferase</fullName>
    </submittedName>
</protein>
<keyword evidence="1" id="KW-0489">Methyltransferase</keyword>
<reference evidence="2" key="3">
    <citation type="journal article" date="2016" name="Gigascience">
        <title>De novo construction of an expanded transcriptome assembly for the western tarnished plant bug, Lygus hesperus.</title>
        <authorList>
            <person name="Tassone E.E."/>
            <person name="Geib S.M."/>
            <person name="Hall B."/>
            <person name="Fabrick J.A."/>
            <person name="Brent C.S."/>
            <person name="Hull J.J."/>
        </authorList>
    </citation>
    <scope>NUCLEOTIDE SEQUENCE</scope>
</reference>
<accession>A0A0A9Z459</accession>
<proteinExistence type="predicted"/>
<dbReference type="EMBL" id="GDHC01016038">
    <property type="protein sequence ID" value="JAQ02591.1"/>
    <property type="molecule type" value="Transcribed_RNA"/>
</dbReference>
<sequence>MLATLDKYDQPVYPIVPYINVKELGSLYPLRGSPTLTQLSTMLERHVGASSWYIVDRGRKSIHIPPSYLNSLHYEVTAYGMDIKVDVVESEIVNLVLDKSKFFDLTTGRTAFDIVNEIHIQSIATENQVRVT</sequence>
<evidence type="ECO:0000313" key="1">
    <source>
        <dbReference type="EMBL" id="JAG39279.1"/>
    </source>
</evidence>
<dbReference type="EMBL" id="GBHO01004325">
    <property type="protein sequence ID" value="JAG39279.1"/>
    <property type="molecule type" value="Transcribed_RNA"/>
</dbReference>
<evidence type="ECO:0000313" key="2">
    <source>
        <dbReference type="EMBL" id="JAQ02591.1"/>
    </source>
</evidence>
<organism evidence="1">
    <name type="scientific">Lygus hesperus</name>
    <name type="common">Western plant bug</name>
    <dbReference type="NCBI Taxonomy" id="30085"/>
    <lineage>
        <taxon>Eukaryota</taxon>
        <taxon>Metazoa</taxon>
        <taxon>Ecdysozoa</taxon>
        <taxon>Arthropoda</taxon>
        <taxon>Hexapoda</taxon>
        <taxon>Insecta</taxon>
        <taxon>Pterygota</taxon>
        <taxon>Neoptera</taxon>
        <taxon>Paraneoptera</taxon>
        <taxon>Hemiptera</taxon>
        <taxon>Heteroptera</taxon>
        <taxon>Panheteroptera</taxon>
        <taxon>Cimicomorpha</taxon>
        <taxon>Miridae</taxon>
        <taxon>Mirini</taxon>
        <taxon>Lygus</taxon>
    </lineage>
</organism>
<name>A0A0A9Z459_LYGHE</name>
<dbReference type="GO" id="GO:0008168">
    <property type="term" value="F:methyltransferase activity"/>
    <property type="evidence" value="ECO:0007669"/>
    <property type="project" value="UniProtKB-KW"/>
</dbReference>